<dbReference type="Gene3D" id="1.10.8.270">
    <property type="entry name" value="putative rabgap domain of human tbc1 domain family member 14 like domains"/>
    <property type="match status" value="1"/>
</dbReference>
<accession>A0A167L9B4</accession>
<sequence length="439" mass="49659">MTSTTASFLSTPASATDSSAPGSARSSHEAADAESPGRTNGGPSHDQPIPFVPPRRTRHRGPSVLESVISQTRPVYLPPKPKAEDRKHLKDWQTMMAHARAAEEKRKQEEELLAVEKERKRAETLEVWEKQVMPDIAAATKDKKLRKLWWNGVPPKLRGRIWAATVGNPLALSKDSYRPYISRARRAITAGKFPRQTLELIEDDIAGTMPSLRIFDAVHGPLYPDLKDLLCAWTIARSEESLSYVKGASHVAGMLLINMPVEQAFLAFRNLLDRHCIRSFYAGQSDDVSLNAEIFDTLLADLMPKVYYNFQKHHIPPTRYLPDWIVPIFLLHLPFETCARIWDLVLLEGDSFLFRAALGVLGVMEGRLYFPDQDELTQVLRGEDGTRGKGKARETVAEGGRYAQYGMSEEAVFDRIAAIDEWWKENTWMRLIQRELPDL</sequence>
<dbReference type="PROSITE" id="PS50086">
    <property type="entry name" value="TBC_RABGAP"/>
    <property type="match status" value="1"/>
</dbReference>
<organism evidence="4 5">
    <name type="scientific">Calocera viscosa (strain TUFC12733)</name>
    <dbReference type="NCBI Taxonomy" id="1330018"/>
    <lineage>
        <taxon>Eukaryota</taxon>
        <taxon>Fungi</taxon>
        <taxon>Dikarya</taxon>
        <taxon>Basidiomycota</taxon>
        <taxon>Agaricomycotina</taxon>
        <taxon>Dacrymycetes</taxon>
        <taxon>Dacrymycetales</taxon>
        <taxon>Dacrymycetaceae</taxon>
        <taxon>Calocera</taxon>
    </lineage>
</organism>
<dbReference type="EMBL" id="KV417289">
    <property type="protein sequence ID" value="KZO95461.1"/>
    <property type="molecule type" value="Genomic_DNA"/>
</dbReference>
<evidence type="ECO:0000313" key="4">
    <source>
        <dbReference type="EMBL" id="KZO95461.1"/>
    </source>
</evidence>
<evidence type="ECO:0000313" key="5">
    <source>
        <dbReference type="Proteomes" id="UP000076738"/>
    </source>
</evidence>
<dbReference type="Pfam" id="PF00566">
    <property type="entry name" value="RabGAP-TBC"/>
    <property type="match status" value="1"/>
</dbReference>
<feature type="region of interest" description="Disordered" evidence="2">
    <location>
        <begin position="1"/>
        <end position="86"/>
    </location>
</feature>
<dbReference type="Proteomes" id="UP000076738">
    <property type="component" value="Unassembled WGS sequence"/>
</dbReference>
<keyword evidence="5" id="KW-1185">Reference proteome</keyword>
<dbReference type="Gene3D" id="1.10.10.750">
    <property type="entry name" value="Ypt/Rab-GAP domain of gyp1p, domain 1"/>
    <property type="match status" value="1"/>
</dbReference>
<dbReference type="InterPro" id="IPR050302">
    <property type="entry name" value="Rab_GAP_TBC_domain"/>
</dbReference>
<dbReference type="InterPro" id="IPR035969">
    <property type="entry name" value="Rab-GAP_TBC_sf"/>
</dbReference>
<dbReference type="InterPro" id="IPR000195">
    <property type="entry name" value="Rab-GAP-TBC_dom"/>
</dbReference>
<dbReference type="PANTHER" id="PTHR47219:SF15">
    <property type="entry name" value="TBC1 DOMAIN FAMILY MEMBER 12 ISOFORM X1"/>
    <property type="match status" value="1"/>
</dbReference>
<name>A0A167L9B4_CALVF</name>
<dbReference type="PANTHER" id="PTHR47219">
    <property type="entry name" value="RAB GTPASE-ACTIVATING PROTEIN 1-LIKE"/>
    <property type="match status" value="1"/>
</dbReference>
<dbReference type="GO" id="GO:0031267">
    <property type="term" value="F:small GTPase binding"/>
    <property type="evidence" value="ECO:0007669"/>
    <property type="project" value="TreeGrafter"/>
</dbReference>
<feature type="domain" description="Rab-GAP TBC" evidence="3">
    <location>
        <begin position="152"/>
        <end position="349"/>
    </location>
</feature>
<dbReference type="AlphaFoldDB" id="A0A167L9B4"/>
<reference evidence="4 5" key="1">
    <citation type="journal article" date="2016" name="Mol. Biol. Evol.">
        <title>Comparative Genomics of Early-Diverging Mushroom-Forming Fungi Provides Insights into the Origins of Lignocellulose Decay Capabilities.</title>
        <authorList>
            <person name="Nagy L.G."/>
            <person name="Riley R."/>
            <person name="Tritt A."/>
            <person name="Adam C."/>
            <person name="Daum C."/>
            <person name="Floudas D."/>
            <person name="Sun H."/>
            <person name="Yadav J.S."/>
            <person name="Pangilinan J."/>
            <person name="Larsson K.H."/>
            <person name="Matsuura K."/>
            <person name="Barry K."/>
            <person name="Labutti K."/>
            <person name="Kuo R."/>
            <person name="Ohm R.A."/>
            <person name="Bhattacharya S.S."/>
            <person name="Shirouzu T."/>
            <person name="Yoshinaga Y."/>
            <person name="Martin F.M."/>
            <person name="Grigoriev I.V."/>
            <person name="Hibbett D.S."/>
        </authorList>
    </citation>
    <scope>NUCLEOTIDE SEQUENCE [LARGE SCALE GENOMIC DNA]</scope>
    <source>
        <strain evidence="4 5">TUFC12733</strain>
    </source>
</reference>
<dbReference type="GO" id="GO:0005096">
    <property type="term" value="F:GTPase activator activity"/>
    <property type="evidence" value="ECO:0007669"/>
    <property type="project" value="TreeGrafter"/>
</dbReference>
<dbReference type="STRING" id="1330018.A0A167L9B4"/>
<keyword evidence="1" id="KW-0175">Coiled coil</keyword>
<dbReference type="SUPFAM" id="SSF47923">
    <property type="entry name" value="Ypt/Rab-GAP domain of gyp1p"/>
    <property type="match status" value="2"/>
</dbReference>
<evidence type="ECO:0000256" key="1">
    <source>
        <dbReference type="SAM" id="Coils"/>
    </source>
</evidence>
<protein>
    <submittedName>
        <fullName evidence="4">RabGAP/TBC</fullName>
    </submittedName>
</protein>
<feature type="coiled-coil region" evidence="1">
    <location>
        <begin position="98"/>
        <end position="125"/>
    </location>
</feature>
<feature type="compositionally biased region" description="Low complexity" evidence="2">
    <location>
        <begin position="10"/>
        <end position="24"/>
    </location>
</feature>
<proteinExistence type="predicted"/>
<dbReference type="OrthoDB" id="289721at2759"/>
<gene>
    <name evidence="4" type="ORF">CALVIDRAFT_482943</name>
</gene>
<dbReference type="SMART" id="SM00164">
    <property type="entry name" value="TBC"/>
    <property type="match status" value="1"/>
</dbReference>
<evidence type="ECO:0000256" key="2">
    <source>
        <dbReference type="SAM" id="MobiDB-lite"/>
    </source>
</evidence>
<dbReference type="Gene3D" id="1.10.472.80">
    <property type="entry name" value="Ypt/Rab-GAP domain of gyp1p, domain 3"/>
    <property type="match status" value="1"/>
</dbReference>
<evidence type="ECO:0000259" key="3">
    <source>
        <dbReference type="PROSITE" id="PS50086"/>
    </source>
</evidence>